<dbReference type="InterPro" id="IPR012337">
    <property type="entry name" value="RNaseH-like_sf"/>
</dbReference>
<dbReference type="GO" id="GO:0016787">
    <property type="term" value="F:hydrolase activity"/>
    <property type="evidence" value="ECO:0007669"/>
    <property type="project" value="UniProtKB-KW"/>
</dbReference>
<dbReference type="PANTHER" id="PTHR42648">
    <property type="entry name" value="TRANSPOSASE, PUTATIVE-RELATED"/>
    <property type="match status" value="1"/>
</dbReference>
<evidence type="ECO:0000259" key="8">
    <source>
        <dbReference type="PROSITE" id="PS50994"/>
    </source>
</evidence>
<dbReference type="SUPFAM" id="SSF53098">
    <property type="entry name" value="Ribonuclease H-like"/>
    <property type="match status" value="1"/>
</dbReference>
<keyword evidence="5" id="KW-0460">Magnesium</keyword>
<dbReference type="GO" id="GO:0003676">
    <property type="term" value="F:nucleic acid binding"/>
    <property type="evidence" value="ECO:0007669"/>
    <property type="project" value="InterPro"/>
</dbReference>
<protein>
    <recommendedName>
        <fullName evidence="8">Integrase catalytic domain-containing protein</fullName>
    </recommendedName>
</protein>
<evidence type="ECO:0000313" key="10">
    <source>
        <dbReference type="Proteomes" id="UP000463983"/>
    </source>
</evidence>
<keyword evidence="10" id="KW-1185">Reference proteome</keyword>
<dbReference type="GO" id="GO:0046872">
    <property type="term" value="F:metal ion binding"/>
    <property type="evidence" value="ECO:0007669"/>
    <property type="project" value="UniProtKB-KW"/>
</dbReference>
<feature type="domain" description="Integrase catalytic" evidence="8">
    <location>
        <begin position="172"/>
        <end position="337"/>
    </location>
</feature>
<dbReference type="InterPro" id="IPR039537">
    <property type="entry name" value="Retrotran_Ty1/copia-like"/>
</dbReference>
<evidence type="ECO:0000256" key="7">
    <source>
        <dbReference type="ARBA" id="ARBA00023172"/>
    </source>
</evidence>
<dbReference type="Pfam" id="PF13683">
    <property type="entry name" value="rve_3"/>
    <property type="match status" value="1"/>
</dbReference>
<dbReference type="PROSITE" id="PS50994">
    <property type="entry name" value="INTEGRASE"/>
    <property type="match status" value="1"/>
</dbReference>
<evidence type="ECO:0000256" key="1">
    <source>
        <dbReference type="ARBA" id="ARBA00022722"/>
    </source>
</evidence>
<dbReference type="PANTHER" id="PTHR42648:SF11">
    <property type="entry name" value="TRANSPOSON TY4-P GAG-POL POLYPROTEIN"/>
    <property type="match status" value="1"/>
</dbReference>
<evidence type="ECO:0000256" key="4">
    <source>
        <dbReference type="ARBA" id="ARBA00022801"/>
    </source>
</evidence>
<accession>A0A857NI31</accession>
<name>A0A857NI31_9BACT</name>
<evidence type="ECO:0000256" key="3">
    <source>
        <dbReference type="ARBA" id="ARBA00022759"/>
    </source>
</evidence>
<keyword evidence="6" id="KW-0229">DNA integration</keyword>
<keyword evidence="1" id="KW-0540">Nuclease</keyword>
<dbReference type="EMBL" id="CP047901">
    <property type="protein sequence ID" value="QHO63708.1"/>
    <property type="molecule type" value="Genomic_DNA"/>
</dbReference>
<dbReference type="AlphaFoldDB" id="A0A857NI31"/>
<evidence type="ECO:0000256" key="2">
    <source>
        <dbReference type="ARBA" id="ARBA00022723"/>
    </source>
</evidence>
<keyword evidence="3" id="KW-0255">Endonuclease</keyword>
<dbReference type="InterPro" id="IPR001584">
    <property type="entry name" value="Integrase_cat-core"/>
</dbReference>
<dbReference type="GO" id="GO:0004519">
    <property type="term" value="F:endonuclease activity"/>
    <property type="evidence" value="ECO:0007669"/>
    <property type="project" value="UniProtKB-KW"/>
</dbReference>
<proteinExistence type="predicted"/>
<dbReference type="GO" id="GO:0006310">
    <property type="term" value="P:DNA recombination"/>
    <property type="evidence" value="ECO:0007669"/>
    <property type="project" value="UniProtKB-KW"/>
</dbReference>
<reference evidence="10" key="1">
    <citation type="journal article" date="2020" name="Microorganisms">
        <title>Complete Genome of a Member of a New Bacterial Lineage in the Microgenomates Group Reveals an Unusual Nucleotide Composition Disparity Between Two Strands of DNA and Limited Metabolic Potential.</title>
        <authorList>
            <person name="Kadnikov V.V."/>
            <person name="Mardanov A.V."/>
            <person name="Beletsky A.V."/>
            <person name="Karnachuk O.V."/>
            <person name="Ravin N.V."/>
        </authorList>
    </citation>
    <scope>NUCLEOTIDE SEQUENCE [LARGE SCALE GENOMIC DNA]</scope>
</reference>
<organism evidence="9 10">
    <name type="scientific">Candidatus Chazhemtobacterium aquaticus</name>
    <dbReference type="NCBI Taxonomy" id="2715735"/>
    <lineage>
        <taxon>Bacteria</taxon>
        <taxon>Candidatus Chazhemtobacteraceae</taxon>
        <taxon>Candidatus Chazhemtobacterium</taxon>
    </lineage>
</organism>
<gene>
    <name evidence="9" type="ORF">MICH65_0727</name>
</gene>
<dbReference type="KEGG" id="caqa:MICH65_0727"/>
<dbReference type="GO" id="GO:0015074">
    <property type="term" value="P:DNA integration"/>
    <property type="evidence" value="ECO:0007669"/>
    <property type="project" value="UniProtKB-KW"/>
</dbReference>
<evidence type="ECO:0000313" key="9">
    <source>
        <dbReference type="EMBL" id="QHO63708.1"/>
    </source>
</evidence>
<evidence type="ECO:0000256" key="6">
    <source>
        <dbReference type="ARBA" id="ARBA00022908"/>
    </source>
</evidence>
<dbReference type="Gene3D" id="3.30.420.10">
    <property type="entry name" value="Ribonuclease H-like superfamily/Ribonuclease H"/>
    <property type="match status" value="1"/>
</dbReference>
<sequence length="341" mass="40072">MPSDYPHLRYSFDRKTCLTYRRVMKTLASSLTFDTSDVARFRLHVLEHYYKYGLVPTLDVFGVKKSTLYDWKKRFEVSGKKLNSLVPVSTKPKELRRMNTDWRLVELIKTMRKEYGNVGANILKPFVDALATDLNIPTISKTTITKIVKIRRLTFETKVKLKKKSKQPRLRTKRSPKVTSAGYVQLDCITLYINREKHLFVCCIDVFTKFALVRRVKSLSSQSAKQVLVTFEQLTSHSVHTVQTDNGSEFLGVFDRYLEDQGIKHIFTYPRSPRINGVVERLNRTVQKEFIKRSDEIYYNTKAFDEKLTKWLHWYNYQRPHYALKYLSPVQFINTQIPKSG</sequence>
<evidence type="ECO:0000256" key="5">
    <source>
        <dbReference type="ARBA" id="ARBA00022842"/>
    </source>
</evidence>
<keyword evidence="2" id="KW-0479">Metal-binding</keyword>
<keyword evidence="4" id="KW-0378">Hydrolase</keyword>
<dbReference type="InterPro" id="IPR036397">
    <property type="entry name" value="RNaseH_sf"/>
</dbReference>
<keyword evidence="7" id="KW-0233">DNA recombination</keyword>
<dbReference type="Proteomes" id="UP000463983">
    <property type="component" value="Chromosome"/>
</dbReference>